<gene>
    <name evidence="2" type="ORF">TTHERM_000082269</name>
</gene>
<dbReference type="RefSeq" id="XP_012652258.1">
    <property type="nucleotide sequence ID" value="XM_012796804.1"/>
</dbReference>
<accession>W7XCQ8</accession>
<dbReference type="EMBL" id="GG662749">
    <property type="protein sequence ID" value="EWS75267.1"/>
    <property type="molecule type" value="Genomic_DNA"/>
</dbReference>
<evidence type="ECO:0000313" key="2">
    <source>
        <dbReference type="EMBL" id="EWS75267.1"/>
    </source>
</evidence>
<name>W7XCQ8_TETTS</name>
<sequence length="598" mass="70064">MQKLQKLDFFSQQFSFFVGLQKKKKTIEGGLYTIAAFGLSLGYLIYLLVLFYDNKFLPKITTKIKNQTTLQDIQLSQSVFGFTFSSQGLTLQQLEQSTGKQYLTFKAQYSYISLQNQNYIDLPITNCPDQNFSGYLCLDINNMTDTQKTLTIDPTTQAMSQYTLTVQPCTGLPTCASPDEIKKYIIDNNFQFYMKIRIVQYNEQSQKYEQGYQIELVQFDDSLPFQNQYQLTQSVTTVNQGFLFQNTSVSKFISGYQKSSLYYSPNNLLQKAGFTGYAQFLFFLQQNQEINHIQYPLITEALAQFMPVLIKVIIKIRLTSQMKQIKRLIKMYFMIDENEFKNEGKSKFQSNFFQFYKQYFFGKIIKQTSQRDKLYQKMCEFTKKSIDIYQLYRNMMKVNMAIKLLMSKEQYAALQYCGCEMDLDQLNFEKNSPLCLNNNQNLIYKNQEILDKQQSNNNQITQPIIYNAQLQDLEEGKNKKIVHKNDEAYLNQIAAIDSDLPLQRQVNNSYIQQMSKNKEYQLSLRKNDNHSTNCEMPSLSNSNQTSNHLQQQEEILTNKHIQQLYLKKFIDKINRNQEITQVDLNIYSSLLGSESRFS</sequence>
<proteinExistence type="predicted"/>
<dbReference type="KEGG" id="tet:TTHERM_000082269"/>
<protein>
    <submittedName>
        <fullName evidence="2">Transmembrane protein, putative</fullName>
    </submittedName>
</protein>
<reference evidence="3" key="1">
    <citation type="journal article" date="2006" name="PLoS Biol.">
        <title>Macronuclear genome sequence of the ciliate Tetrahymena thermophila, a model eukaryote.</title>
        <authorList>
            <person name="Eisen J.A."/>
            <person name="Coyne R.S."/>
            <person name="Wu M."/>
            <person name="Wu D."/>
            <person name="Thiagarajan M."/>
            <person name="Wortman J.R."/>
            <person name="Badger J.H."/>
            <person name="Ren Q."/>
            <person name="Amedeo P."/>
            <person name="Jones K.M."/>
            <person name="Tallon L.J."/>
            <person name="Delcher A.L."/>
            <person name="Salzberg S.L."/>
            <person name="Silva J.C."/>
            <person name="Haas B.J."/>
            <person name="Majoros W.H."/>
            <person name="Farzad M."/>
            <person name="Carlton J.M."/>
            <person name="Smith R.K. Jr."/>
            <person name="Garg J."/>
            <person name="Pearlman R.E."/>
            <person name="Karrer K.M."/>
            <person name="Sun L."/>
            <person name="Manning G."/>
            <person name="Elde N.C."/>
            <person name="Turkewitz A.P."/>
            <person name="Asai D.J."/>
            <person name="Wilkes D.E."/>
            <person name="Wang Y."/>
            <person name="Cai H."/>
            <person name="Collins K."/>
            <person name="Stewart B.A."/>
            <person name="Lee S.R."/>
            <person name="Wilamowska K."/>
            <person name="Weinberg Z."/>
            <person name="Ruzzo W.L."/>
            <person name="Wloga D."/>
            <person name="Gaertig J."/>
            <person name="Frankel J."/>
            <person name="Tsao C.-C."/>
            <person name="Gorovsky M.A."/>
            <person name="Keeling P.J."/>
            <person name="Waller R.F."/>
            <person name="Patron N.J."/>
            <person name="Cherry J.M."/>
            <person name="Stover N.A."/>
            <person name="Krieger C.J."/>
            <person name="del Toro C."/>
            <person name="Ryder H.F."/>
            <person name="Williamson S.C."/>
            <person name="Barbeau R.A."/>
            <person name="Hamilton E.P."/>
            <person name="Orias E."/>
        </authorList>
    </citation>
    <scope>NUCLEOTIDE SEQUENCE [LARGE SCALE GENOMIC DNA]</scope>
    <source>
        <strain evidence="3">SB210</strain>
    </source>
</reference>
<keyword evidence="1" id="KW-1133">Transmembrane helix</keyword>
<dbReference type="GeneID" id="24437161"/>
<dbReference type="AlphaFoldDB" id="W7XCQ8"/>
<organism evidence="2 3">
    <name type="scientific">Tetrahymena thermophila (strain SB210)</name>
    <dbReference type="NCBI Taxonomy" id="312017"/>
    <lineage>
        <taxon>Eukaryota</taxon>
        <taxon>Sar</taxon>
        <taxon>Alveolata</taxon>
        <taxon>Ciliophora</taxon>
        <taxon>Intramacronucleata</taxon>
        <taxon>Oligohymenophorea</taxon>
        <taxon>Hymenostomatida</taxon>
        <taxon>Tetrahymenina</taxon>
        <taxon>Tetrahymenidae</taxon>
        <taxon>Tetrahymena</taxon>
    </lineage>
</organism>
<keyword evidence="1" id="KW-0472">Membrane</keyword>
<dbReference type="InParanoid" id="W7XCQ8"/>
<keyword evidence="3" id="KW-1185">Reference proteome</keyword>
<keyword evidence="1 2" id="KW-0812">Transmembrane</keyword>
<feature type="transmembrane region" description="Helical" evidence="1">
    <location>
        <begin position="31"/>
        <end position="52"/>
    </location>
</feature>
<evidence type="ECO:0000256" key="1">
    <source>
        <dbReference type="SAM" id="Phobius"/>
    </source>
</evidence>
<evidence type="ECO:0000313" key="3">
    <source>
        <dbReference type="Proteomes" id="UP000009168"/>
    </source>
</evidence>
<dbReference type="Proteomes" id="UP000009168">
    <property type="component" value="Unassembled WGS sequence"/>
</dbReference>